<dbReference type="eggNOG" id="ENOG502QR8U">
    <property type="taxonomic scope" value="Eukaryota"/>
</dbReference>
<dbReference type="EMBL" id="DS022303">
    <property type="protein sequence ID" value="OAJ39487.1"/>
    <property type="molecule type" value="Genomic_DNA"/>
</dbReference>
<dbReference type="AlphaFoldDB" id="A0A177WHA0"/>
<evidence type="ECO:0000256" key="2">
    <source>
        <dbReference type="SAM" id="SignalP"/>
    </source>
</evidence>
<evidence type="ECO:0000256" key="1">
    <source>
        <dbReference type="SAM" id="MobiDB-lite"/>
    </source>
</evidence>
<reference evidence="3 4" key="1">
    <citation type="submission" date="2006-10" db="EMBL/GenBank/DDBJ databases">
        <title>The Genome Sequence of Batrachochytrium dendrobatidis JEL423.</title>
        <authorList>
            <consortium name="The Broad Institute Genome Sequencing Platform"/>
            <person name="Birren B."/>
            <person name="Lander E."/>
            <person name="Galagan J."/>
            <person name="Cuomo C."/>
            <person name="Devon K."/>
            <person name="Jaffe D."/>
            <person name="Butler J."/>
            <person name="Alvarez P."/>
            <person name="Gnerre S."/>
            <person name="Grabherr M."/>
            <person name="Kleber M."/>
            <person name="Mauceli E."/>
            <person name="Brockman W."/>
            <person name="Young S."/>
            <person name="LaButti K."/>
            <person name="Sykes S."/>
            <person name="DeCaprio D."/>
            <person name="Crawford M."/>
            <person name="Koehrsen M."/>
            <person name="Engels R."/>
            <person name="Montgomery P."/>
            <person name="Pearson M."/>
            <person name="Howarth C."/>
            <person name="Larson L."/>
            <person name="White J."/>
            <person name="O'Leary S."/>
            <person name="Kodira C."/>
            <person name="Zeng Q."/>
            <person name="Yandava C."/>
            <person name="Alvarado L."/>
            <person name="Longcore J."/>
            <person name="James T."/>
        </authorList>
    </citation>
    <scope>NUCLEOTIDE SEQUENCE [LARGE SCALE GENOMIC DNA]</scope>
    <source>
        <strain evidence="3 4">JEL423</strain>
    </source>
</reference>
<evidence type="ECO:0000313" key="3">
    <source>
        <dbReference type="EMBL" id="OAJ39487.1"/>
    </source>
</evidence>
<name>A0A177WHA0_BATDL</name>
<reference evidence="3 4" key="2">
    <citation type="submission" date="2016-05" db="EMBL/GenBank/DDBJ databases">
        <title>Lineage-specific infection strategies underlie the spectrum of fungal disease in amphibians.</title>
        <authorList>
            <person name="Cuomo C.A."/>
            <person name="Farrer R.A."/>
            <person name="James T."/>
            <person name="Longcore J."/>
            <person name="Birren B."/>
        </authorList>
    </citation>
    <scope>NUCLEOTIDE SEQUENCE [LARGE SCALE GENOMIC DNA]</scope>
    <source>
        <strain evidence="3 4">JEL423</strain>
    </source>
</reference>
<dbReference type="PROSITE" id="PS51257">
    <property type="entry name" value="PROKAR_LIPOPROTEIN"/>
    <property type="match status" value="1"/>
</dbReference>
<accession>A0A177WHA0</accession>
<feature type="chain" id="PRO_5008077571" evidence="2">
    <location>
        <begin position="21"/>
        <end position="265"/>
    </location>
</feature>
<dbReference type="VEuPathDB" id="FungiDB:BDEG_23326"/>
<organism evidence="3 4">
    <name type="scientific">Batrachochytrium dendrobatidis (strain JEL423)</name>
    <dbReference type="NCBI Taxonomy" id="403673"/>
    <lineage>
        <taxon>Eukaryota</taxon>
        <taxon>Fungi</taxon>
        <taxon>Fungi incertae sedis</taxon>
        <taxon>Chytridiomycota</taxon>
        <taxon>Chytridiomycota incertae sedis</taxon>
        <taxon>Chytridiomycetes</taxon>
        <taxon>Rhizophydiales</taxon>
        <taxon>Rhizophydiales incertae sedis</taxon>
        <taxon>Batrachochytrium</taxon>
    </lineage>
</organism>
<gene>
    <name evidence="3" type="ORF">BDEG_23326</name>
</gene>
<evidence type="ECO:0000313" key="4">
    <source>
        <dbReference type="Proteomes" id="UP000077115"/>
    </source>
</evidence>
<proteinExistence type="predicted"/>
<feature type="region of interest" description="Disordered" evidence="1">
    <location>
        <begin position="201"/>
        <end position="238"/>
    </location>
</feature>
<sequence>MRFAVTILSSILLACSVTIANPVHPSATTSIIYGPLSTPNTNAIGSAGPDLLSDDIKSLLLEYAEKKYNHDKQARKCELINLQYSEQRGLVKYLGEKVDSFRLELQKNPEHSNYPHSDVRMTTLKQKFGGEYCILVKLENKEKRCRFDSDYLKYELELVIIKLVARIFGPFNSEPLDEQLSRVLSYPLISTYLEGLYGQSSVHTDESGQGSSTQQQQDLQPSPAMSSRSRSTRRRFSARIRSTVSRFSSGLRMFAEQFRCDNKSD</sequence>
<feature type="signal peptide" evidence="2">
    <location>
        <begin position="1"/>
        <end position="20"/>
    </location>
</feature>
<feature type="compositionally biased region" description="Low complexity" evidence="1">
    <location>
        <begin position="207"/>
        <end position="229"/>
    </location>
</feature>
<dbReference type="Proteomes" id="UP000077115">
    <property type="component" value="Unassembled WGS sequence"/>
</dbReference>
<dbReference type="STRING" id="403673.A0A177WHA0"/>
<keyword evidence="2" id="KW-0732">Signal</keyword>
<protein>
    <submittedName>
        <fullName evidence="3">Uncharacterized protein</fullName>
    </submittedName>
</protein>